<evidence type="ECO:0000256" key="1">
    <source>
        <dbReference type="ARBA" id="ARBA00004479"/>
    </source>
</evidence>
<keyword evidence="10" id="KW-1133">Transmembrane helix</keyword>
<feature type="chain" id="PRO_5035240069" description="VWFA domain-containing protein" evidence="17">
    <location>
        <begin position="21"/>
        <end position="1244"/>
    </location>
</feature>
<dbReference type="InterPro" id="IPR013680">
    <property type="entry name" value="VDCC_a2/dsu"/>
</dbReference>
<dbReference type="OrthoDB" id="10054666at2759"/>
<keyword evidence="6" id="KW-0479">Metal-binding</keyword>
<dbReference type="EnsemblMetazoa" id="XM_024227232.1">
    <property type="protein sequence ID" value="XP_024083000.1"/>
    <property type="gene ID" value="LOC106668919"/>
</dbReference>
<keyword evidence="5" id="KW-0812">Transmembrane</keyword>
<evidence type="ECO:0000256" key="7">
    <source>
        <dbReference type="ARBA" id="ARBA00022729"/>
    </source>
</evidence>
<evidence type="ECO:0000313" key="19">
    <source>
        <dbReference type="EnsemblMetazoa" id="XP_024083000.1"/>
    </source>
</evidence>
<dbReference type="Pfam" id="PF08473">
    <property type="entry name" value="VGCC_alpha2"/>
    <property type="match status" value="1"/>
</dbReference>
<dbReference type="GO" id="GO:0005891">
    <property type="term" value="C:voltage-gated calcium channel complex"/>
    <property type="evidence" value="ECO:0007669"/>
    <property type="project" value="TreeGrafter"/>
</dbReference>
<evidence type="ECO:0000256" key="16">
    <source>
        <dbReference type="SAM" id="MobiDB-lite"/>
    </source>
</evidence>
<dbReference type="PANTHER" id="PTHR10166:SF63">
    <property type="entry name" value="STRAIGHTJACKET, ISOFORM C"/>
    <property type="match status" value="1"/>
</dbReference>
<evidence type="ECO:0000256" key="10">
    <source>
        <dbReference type="ARBA" id="ARBA00022989"/>
    </source>
</evidence>
<keyword evidence="2" id="KW-0813">Transport</keyword>
<keyword evidence="9" id="KW-0851">Voltage-gated channel</keyword>
<keyword evidence="4" id="KW-0107">Calcium channel</keyword>
<dbReference type="SUPFAM" id="SSF53300">
    <property type="entry name" value="vWA-like"/>
    <property type="match status" value="1"/>
</dbReference>
<dbReference type="CTD" id="36526"/>
<dbReference type="OMA" id="IWYRRAV"/>
<keyword evidence="13" id="KW-1015">Disulfide bond</keyword>
<evidence type="ECO:0000256" key="5">
    <source>
        <dbReference type="ARBA" id="ARBA00022692"/>
    </source>
</evidence>
<protein>
    <recommendedName>
        <fullName evidence="18">VWFA domain-containing protein</fullName>
    </recommendedName>
</protein>
<comment type="subcellular location">
    <subcellularLocation>
        <location evidence="1">Membrane</location>
        <topology evidence="1">Single-pass type I membrane protein</topology>
    </subcellularLocation>
</comment>
<evidence type="ECO:0000256" key="14">
    <source>
        <dbReference type="ARBA" id="ARBA00023180"/>
    </source>
</evidence>
<evidence type="ECO:0000256" key="2">
    <source>
        <dbReference type="ARBA" id="ARBA00022448"/>
    </source>
</evidence>
<evidence type="ECO:0000256" key="9">
    <source>
        <dbReference type="ARBA" id="ARBA00022882"/>
    </source>
</evidence>
<dbReference type="Pfam" id="PF13519">
    <property type="entry name" value="VWA_2"/>
    <property type="match status" value="1"/>
</dbReference>
<dbReference type="Proteomes" id="UP000494040">
    <property type="component" value="Unassembled WGS sequence"/>
</dbReference>
<dbReference type="GeneID" id="106668919"/>
<evidence type="ECO:0000256" key="13">
    <source>
        <dbReference type="ARBA" id="ARBA00023157"/>
    </source>
</evidence>
<evidence type="ECO:0000259" key="18">
    <source>
        <dbReference type="PROSITE" id="PS50234"/>
    </source>
</evidence>
<dbReference type="PANTHER" id="PTHR10166">
    <property type="entry name" value="VOLTAGE-DEPENDENT CALCIUM CHANNEL SUBUNIT ALPHA-2/DELTA-RELATED"/>
    <property type="match status" value="1"/>
</dbReference>
<dbReference type="Gene3D" id="3.40.50.410">
    <property type="entry name" value="von Willebrand factor, type A domain"/>
    <property type="match status" value="1"/>
</dbReference>
<dbReference type="RefSeq" id="XP_024083000.1">
    <property type="nucleotide sequence ID" value="XM_024227232.1"/>
</dbReference>
<dbReference type="InterPro" id="IPR051173">
    <property type="entry name" value="Ca_channel_alpha-2/delta"/>
</dbReference>
<keyword evidence="12" id="KW-0472">Membrane</keyword>
<feature type="compositionally biased region" description="Polar residues" evidence="16">
    <location>
        <begin position="760"/>
        <end position="777"/>
    </location>
</feature>
<dbReference type="InterPro" id="IPR002035">
    <property type="entry name" value="VWF_A"/>
</dbReference>
<dbReference type="FunFam" id="3.30.450.20:FF:000057">
    <property type="entry name" value="Voltage-dependent calcium channel subunit alpha-2/delta-4"/>
    <property type="match status" value="1"/>
</dbReference>
<keyword evidence="3" id="KW-0109">Calcium transport</keyword>
<dbReference type="CDD" id="cd01463">
    <property type="entry name" value="vWA_VGCC_like"/>
    <property type="match status" value="1"/>
</dbReference>
<evidence type="ECO:0000256" key="17">
    <source>
        <dbReference type="SAM" id="SignalP"/>
    </source>
</evidence>
<dbReference type="InterPro" id="IPR013608">
    <property type="entry name" value="VWA_N"/>
</dbReference>
<dbReference type="AlphaFoldDB" id="A0A8I6SJG9"/>
<evidence type="ECO:0000256" key="8">
    <source>
        <dbReference type="ARBA" id="ARBA00022837"/>
    </source>
</evidence>
<keyword evidence="20" id="KW-1185">Reference proteome</keyword>
<evidence type="ECO:0000256" key="6">
    <source>
        <dbReference type="ARBA" id="ARBA00022723"/>
    </source>
</evidence>
<sequence>MKPHYKTLFLIYLSLFQGQAFITKEIVESWVSKLGTELWHFGDHVTRRNKVQESFREAKIEVREGNKLVRELAQEIKNMMDLKISAVRRIMDTAENSAMASQAEGSVPLDYQYYNSKNLEPLLKATGKEQFRKEELNDPNKLIVTPNSHFFNIPVNTSVSSVHVPTNVYDRAPDVIHGIKWSANLDDIFIGNYKEDPSLSWQYFGSSSGFMRQFPAMKWEQVPPSPVDLYDCRTRSWYIEAATSSKDLLILVDNSGSMMGQRKEIARHVVNNILDTLGNNDFVNIMTFVKDTIEVVPCFKDKLVQANLENIRELKMGMENMEPASNIANFTVALTKAFELLQEYREQKLGAACNQAIMLVTDGVPYNFKEIFEEYNWKKTPPMPVRVFTYLIGKEVADVREVKWMACANQGYYVHLSSMAEVREQVLQYVPVMARPMVLLKTEHPIIWTPLYADVTDPKMTDWLWEMKERKKQKERSQSFRYHKGRYDEEEEQRLARKQQHQLLTENLHPYKFMTSISMPVYDRRENANLTERVLINEAFWVLRTRETKVANLLGVAGTDVPNSDIQRLIAQHLLGVNAYAFIVTNNGYILIHPDLRPVFDGILKPSYNNIDITDVEIMDDNSSPRNYSSSLLQFREKLIYQSNGSESFPVKYHYDGLRRVYRGIRSYYYNVIVGTPFELVVALPVGYGQLKVEGQVEIKRLSTVRGSKPEEFFKVKNWKIHPDWFYCKYHYGDVHNFKTPEDELLHFLLRSTSQKWKWPLQRNSSPPEHQGNISKSDSMDRTSYFCDRTLFLSLVYDAKVTNWFSGNISLPTAEEKGPIAKLMALLSREEMKQRFGISLVFLATRSGLTRWQDLSTNSENEGENKNKHFSEIHNRAVDETWYKRAVEHYVNDKHNNRQIFVYSVPFDAGDENDTLVTATHAVFIKDNAREAPAAVVGYQFLQSSLHALFKNITSTCDRCEKTCANSDLDCYVLDNNGYVIVSEDRKDTGKFFGELKENVMTDLVKDEVYRRIEMYDYQAVCFRNNRQEPSNSNRLYTPLNYMFWIMNWFITQLIWLSMQTEIHGFIQYALSQPIEEDLDGMISETFDESSEPANMEHTIKSNERLATKMMINKTQPQPCDMQVGLYSLEPFQKWKVNHHRNCRPYVVQLINCSNLVMVVVNRLCKIEDKRIDSLPTEIIYNSTSLSCHKVLFNKLPRRRPKKCTNSHPKEKDIKLCGRSSLLQPHKLLSGLQIIFLLSYWTFA</sequence>
<evidence type="ECO:0000256" key="12">
    <source>
        <dbReference type="ARBA" id="ARBA00023136"/>
    </source>
</evidence>
<dbReference type="FunFam" id="3.40.50.410:FF:000007">
    <property type="entry name" value="Calcium voltage-gated channel auxiliary subunit alpha2delta 3"/>
    <property type="match status" value="1"/>
</dbReference>
<evidence type="ECO:0000256" key="11">
    <source>
        <dbReference type="ARBA" id="ARBA00023065"/>
    </source>
</evidence>
<name>A0A8I6SJG9_CIMLE</name>
<dbReference type="PROSITE" id="PS50234">
    <property type="entry name" value="VWFA"/>
    <property type="match status" value="1"/>
</dbReference>
<keyword evidence="15" id="KW-0407">Ion channel</keyword>
<feature type="signal peptide" evidence="17">
    <location>
        <begin position="1"/>
        <end position="20"/>
    </location>
</feature>
<evidence type="ECO:0000313" key="20">
    <source>
        <dbReference type="Proteomes" id="UP000494040"/>
    </source>
</evidence>
<dbReference type="GO" id="GO:0005245">
    <property type="term" value="F:voltage-gated calcium channel activity"/>
    <property type="evidence" value="ECO:0007669"/>
    <property type="project" value="TreeGrafter"/>
</dbReference>
<dbReference type="Pfam" id="PF08399">
    <property type="entry name" value="VWA_N"/>
    <property type="match status" value="1"/>
</dbReference>
<keyword evidence="14" id="KW-0325">Glycoprotein</keyword>
<organism evidence="19 20">
    <name type="scientific">Cimex lectularius</name>
    <name type="common">Bed bug</name>
    <name type="synonym">Acanthia lectularia</name>
    <dbReference type="NCBI Taxonomy" id="79782"/>
    <lineage>
        <taxon>Eukaryota</taxon>
        <taxon>Metazoa</taxon>
        <taxon>Ecdysozoa</taxon>
        <taxon>Arthropoda</taxon>
        <taxon>Hexapoda</taxon>
        <taxon>Insecta</taxon>
        <taxon>Pterygota</taxon>
        <taxon>Neoptera</taxon>
        <taxon>Paraneoptera</taxon>
        <taxon>Hemiptera</taxon>
        <taxon>Heteroptera</taxon>
        <taxon>Panheteroptera</taxon>
        <taxon>Cimicomorpha</taxon>
        <taxon>Cimicidae</taxon>
        <taxon>Cimex</taxon>
    </lineage>
</organism>
<keyword evidence="8" id="KW-0106">Calcium</keyword>
<feature type="domain" description="VWFA" evidence="18">
    <location>
        <begin position="247"/>
        <end position="430"/>
    </location>
</feature>
<dbReference type="Gene3D" id="3.30.450.20">
    <property type="entry name" value="PAS domain"/>
    <property type="match status" value="1"/>
</dbReference>
<dbReference type="GO" id="GO:0046872">
    <property type="term" value="F:metal ion binding"/>
    <property type="evidence" value="ECO:0007669"/>
    <property type="project" value="UniProtKB-KW"/>
</dbReference>
<dbReference type="CDD" id="cd18774">
    <property type="entry name" value="PDC2_HK_sensor"/>
    <property type="match status" value="1"/>
</dbReference>
<reference evidence="19" key="1">
    <citation type="submission" date="2022-01" db="UniProtKB">
        <authorList>
            <consortium name="EnsemblMetazoa"/>
        </authorList>
    </citation>
    <scope>IDENTIFICATION</scope>
</reference>
<keyword evidence="7 17" id="KW-0732">Signal</keyword>
<accession>A0A8I6SJG9</accession>
<evidence type="ECO:0000256" key="15">
    <source>
        <dbReference type="ARBA" id="ARBA00023303"/>
    </source>
</evidence>
<proteinExistence type="predicted"/>
<evidence type="ECO:0000256" key="3">
    <source>
        <dbReference type="ARBA" id="ARBA00022568"/>
    </source>
</evidence>
<dbReference type="SMART" id="SM00327">
    <property type="entry name" value="VWA"/>
    <property type="match status" value="1"/>
</dbReference>
<evidence type="ECO:0000256" key="4">
    <source>
        <dbReference type="ARBA" id="ARBA00022673"/>
    </source>
</evidence>
<dbReference type="InterPro" id="IPR036465">
    <property type="entry name" value="vWFA_dom_sf"/>
</dbReference>
<feature type="region of interest" description="Disordered" evidence="16">
    <location>
        <begin position="760"/>
        <end position="779"/>
    </location>
</feature>
<keyword evidence="11" id="KW-0406">Ion transport</keyword>